<accession>A0A7L9U0D4</accession>
<name>A0A7L9U0D4_9BURK</name>
<organism evidence="1 2">
    <name type="scientific">Massilia litorea</name>
    <dbReference type="NCBI Taxonomy" id="2769491"/>
    <lineage>
        <taxon>Bacteria</taxon>
        <taxon>Pseudomonadati</taxon>
        <taxon>Pseudomonadota</taxon>
        <taxon>Betaproteobacteria</taxon>
        <taxon>Burkholderiales</taxon>
        <taxon>Oxalobacteraceae</taxon>
        <taxon>Telluria group</taxon>
        <taxon>Massilia</taxon>
    </lineage>
</organism>
<reference evidence="1 2" key="1">
    <citation type="submission" date="2020-10" db="EMBL/GenBank/DDBJ databases">
        <title>Genome sequencing of Massilia sp. LPB0304.</title>
        <authorList>
            <person name="Kim J."/>
        </authorList>
    </citation>
    <scope>NUCLEOTIDE SEQUENCE [LARGE SCALE GENOMIC DNA]</scope>
    <source>
        <strain evidence="1 2">LPB0304</strain>
    </source>
</reference>
<evidence type="ECO:0000313" key="1">
    <source>
        <dbReference type="EMBL" id="QOL48491.1"/>
    </source>
</evidence>
<dbReference type="AlphaFoldDB" id="A0A7L9U0D4"/>
<dbReference type="Pfam" id="PF14083">
    <property type="entry name" value="PGDYG"/>
    <property type="match status" value="1"/>
</dbReference>
<gene>
    <name evidence="1" type="ORF">LPB04_16145</name>
</gene>
<evidence type="ECO:0000313" key="2">
    <source>
        <dbReference type="Proteomes" id="UP000593875"/>
    </source>
</evidence>
<dbReference type="RefSeq" id="WP_193685534.1">
    <property type="nucleotide sequence ID" value="NZ_CP062941.1"/>
</dbReference>
<dbReference type="KEGG" id="mlir:LPB04_16145"/>
<proteinExistence type="predicted"/>
<sequence length="146" mass="15624">MREFHSAGAGGGAPALLGEPGVVRVQKRAMRVMVRFATQPETIHTREGPVRARAGDAVVSAPTGEQWPIERAAFEQRYRPAGPPGAYYSVPRPSLAVRMTDPFAVVLGDGVSRLSGQPGDWLLDYGDGHFGIVGAEIFAATYTMLD</sequence>
<dbReference type="InterPro" id="IPR025688">
    <property type="entry name" value="PGDYG_prot"/>
</dbReference>
<dbReference type="EMBL" id="CP062941">
    <property type="protein sequence ID" value="QOL48491.1"/>
    <property type="molecule type" value="Genomic_DNA"/>
</dbReference>
<protein>
    <submittedName>
        <fullName evidence="1">Uncharacterized protein</fullName>
    </submittedName>
</protein>
<keyword evidence="2" id="KW-1185">Reference proteome</keyword>
<dbReference type="Proteomes" id="UP000593875">
    <property type="component" value="Chromosome"/>
</dbReference>